<dbReference type="SUPFAM" id="SSF81338">
    <property type="entry name" value="Aquaporin-like"/>
    <property type="match status" value="1"/>
</dbReference>
<feature type="transmembrane region" description="Helical" evidence="8">
    <location>
        <begin position="134"/>
        <end position="153"/>
    </location>
</feature>
<dbReference type="GO" id="GO:0005886">
    <property type="term" value="C:plasma membrane"/>
    <property type="evidence" value="ECO:0007669"/>
    <property type="project" value="TreeGrafter"/>
</dbReference>
<name>A0A1G8RX07_9BACI</name>
<evidence type="ECO:0000256" key="4">
    <source>
        <dbReference type="ARBA" id="ARBA00022692"/>
    </source>
</evidence>
<evidence type="ECO:0000256" key="7">
    <source>
        <dbReference type="RuleBase" id="RU000477"/>
    </source>
</evidence>
<dbReference type="NCBIfam" id="TIGR00861">
    <property type="entry name" value="MIP"/>
    <property type="match status" value="1"/>
</dbReference>
<evidence type="ECO:0000256" key="1">
    <source>
        <dbReference type="ARBA" id="ARBA00004141"/>
    </source>
</evidence>
<feature type="transmembrane region" description="Helical" evidence="8">
    <location>
        <begin position="6"/>
        <end position="27"/>
    </location>
</feature>
<proteinExistence type="inferred from homology"/>
<evidence type="ECO:0000256" key="6">
    <source>
        <dbReference type="ARBA" id="ARBA00023136"/>
    </source>
</evidence>
<accession>A0A1G8RX07</accession>
<dbReference type="PANTHER" id="PTHR43829">
    <property type="entry name" value="AQUAPORIN OR AQUAGLYCEROPORIN RELATED"/>
    <property type="match status" value="1"/>
</dbReference>
<evidence type="ECO:0000256" key="3">
    <source>
        <dbReference type="ARBA" id="ARBA00022448"/>
    </source>
</evidence>
<reference evidence="9 10" key="1">
    <citation type="submission" date="2016-10" db="EMBL/GenBank/DDBJ databases">
        <authorList>
            <person name="de Groot N.N."/>
        </authorList>
    </citation>
    <scope>NUCLEOTIDE SEQUENCE [LARGE SCALE GENOMIC DNA]</scope>
    <source>
        <strain evidence="9 10">DSM 21771</strain>
    </source>
</reference>
<evidence type="ECO:0000256" key="2">
    <source>
        <dbReference type="ARBA" id="ARBA00006175"/>
    </source>
</evidence>
<keyword evidence="6 8" id="KW-0472">Membrane</keyword>
<feature type="transmembrane region" description="Helical" evidence="8">
    <location>
        <begin position="165"/>
        <end position="184"/>
    </location>
</feature>
<dbReference type="InterPro" id="IPR022357">
    <property type="entry name" value="MIP_CS"/>
</dbReference>
<dbReference type="EMBL" id="FNEN01000021">
    <property type="protein sequence ID" value="SDJ21481.1"/>
    <property type="molecule type" value="Genomic_DNA"/>
</dbReference>
<feature type="transmembrane region" description="Helical" evidence="8">
    <location>
        <begin position="84"/>
        <end position="104"/>
    </location>
</feature>
<dbReference type="InterPro" id="IPR023271">
    <property type="entry name" value="Aquaporin-like"/>
</dbReference>
<evidence type="ECO:0000313" key="9">
    <source>
        <dbReference type="EMBL" id="SDJ21481.1"/>
    </source>
</evidence>
<sequence>MYEMLAELLGTMTLVIFGAGVVGGNVLKHTKSEGMGWIGISIGWGLGVSLGVFVSGTVSDGHINPAVTLGFAAIGDFPWSQVPFYIIGQVFGAFIGAVIIYFHYLPHWKATDDPGAKLGTFATDPAIKHYPSNFVSEVIGTGMLLFGLLGMGAHTFTDGLEPISTGLLIVAIGLSLGGTTGYAINPARDFGPRLAHFVLPIYGKGPSNWEYAWIPVFGPVVGAVLGAALYVLLLG</sequence>
<dbReference type="PROSITE" id="PS00221">
    <property type="entry name" value="MIP"/>
    <property type="match status" value="1"/>
</dbReference>
<dbReference type="PRINTS" id="PR02019">
    <property type="entry name" value="AQUAPORIN7"/>
</dbReference>
<dbReference type="Pfam" id="PF00230">
    <property type="entry name" value="MIP"/>
    <property type="match status" value="1"/>
</dbReference>
<evidence type="ECO:0000256" key="8">
    <source>
        <dbReference type="SAM" id="Phobius"/>
    </source>
</evidence>
<keyword evidence="5 8" id="KW-1133">Transmembrane helix</keyword>
<comment type="subcellular location">
    <subcellularLocation>
        <location evidence="1">Membrane</location>
        <topology evidence="1">Multi-pass membrane protein</topology>
    </subcellularLocation>
</comment>
<keyword evidence="3 7" id="KW-0813">Transport</keyword>
<dbReference type="PRINTS" id="PR00783">
    <property type="entry name" value="MINTRINSICP"/>
</dbReference>
<dbReference type="GO" id="GO:0015254">
    <property type="term" value="F:glycerol channel activity"/>
    <property type="evidence" value="ECO:0007669"/>
    <property type="project" value="TreeGrafter"/>
</dbReference>
<evidence type="ECO:0000256" key="5">
    <source>
        <dbReference type="ARBA" id="ARBA00022989"/>
    </source>
</evidence>
<feature type="transmembrane region" description="Helical" evidence="8">
    <location>
        <begin position="34"/>
        <end position="56"/>
    </location>
</feature>
<dbReference type="Gene3D" id="1.20.1080.10">
    <property type="entry name" value="Glycerol uptake facilitator protein"/>
    <property type="match status" value="1"/>
</dbReference>
<dbReference type="AlphaFoldDB" id="A0A1G8RX07"/>
<dbReference type="InterPro" id="IPR000425">
    <property type="entry name" value="MIP"/>
</dbReference>
<evidence type="ECO:0000313" key="10">
    <source>
        <dbReference type="Proteomes" id="UP000198853"/>
    </source>
</evidence>
<dbReference type="Proteomes" id="UP000198853">
    <property type="component" value="Unassembled WGS sequence"/>
</dbReference>
<dbReference type="RefSeq" id="WP_090399748.1">
    <property type="nucleotide sequence ID" value="NZ_FNEN01000021.1"/>
</dbReference>
<organism evidence="9 10">
    <name type="scientific">Natribacillus halophilus</name>
    <dbReference type="NCBI Taxonomy" id="549003"/>
    <lineage>
        <taxon>Bacteria</taxon>
        <taxon>Bacillati</taxon>
        <taxon>Bacillota</taxon>
        <taxon>Bacilli</taxon>
        <taxon>Bacillales</taxon>
        <taxon>Bacillaceae</taxon>
        <taxon>Natribacillus</taxon>
    </lineage>
</organism>
<dbReference type="InterPro" id="IPR050363">
    <property type="entry name" value="MIP/Aquaporin"/>
</dbReference>
<keyword evidence="4 7" id="KW-0812">Transmembrane</keyword>
<feature type="transmembrane region" description="Helical" evidence="8">
    <location>
        <begin position="212"/>
        <end position="233"/>
    </location>
</feature>
<gene>
    <name evidence="9" type="ORF">SAMN04488123_1212</name>
</gene>
<comment type="similarity">
    <text evidence="2 7">Belongs to the MIP/aquaporin (TC 1.A.8) family.</text>
</comment>
<dbReference type="PANTHER" id="PTHR43829:SF9">
    <property type="entry name" value="AQUAPORIN-9"/>
    <property type="match status" value="1"/>
</dbReference>
<dbReference type="OrthoDB" id="9807293at2"/>
<keyword evidence="10" id="KW-1185">Reference proteome</keyword>
<protein>
    <submittedName>
        <fullName evidence="9">Glycerol uptake facilitator protein</fullName>
    </submittedName>
</protein>